<sequence length="40" mass="4896">MKKTGTHENTYIRNCELRIVNYGFVRRYYVDYHTDLLTNP</sequence>
<dbReference type="Proteomes" id="UP000240971">
    <property type="component" value="Unassembled WGS sequence"/>
</dbReference>
<evidence type="ECO:0000313" key="1">
    <source>
        <dbReference type="EMBL" id="PSL46816.1"/>
    </source>
</evidence>
<organism evidence="1 2">
    <name type="scientific">Chitinophaga niastensis</name>
    <dbReference type="NCBI Taxonomy" id="536980"/>
    <lineage>
        <taxon>Bacteria</taxon>
        <taxon>Pseudomonadati</taxon>
        <taxon>Bacteroidota</taxon>
        <taxon>Chitinophagia</taxon>
        <taxon>Chitinophagales</taxon>
        <taxon>Chitinophagaceae</taxon>
        <taxon>Chitinophaga</taxon>
    </lineage>
</organism>
<dbReference type="AlphaFoldDB" id="A0A2P8HKS6"/>
<name>A0A2P8HKS6_CHINA</name>
<comment type="caution">
    <text evidence="1">The sequence shown here is derived from an EMBL/GenBank/DDBJ whole genome shotgun (WGS) entry which is preliminary data.</text>
</comment>
<gene>
    <name evidence="1" type="ORF">CLV51_103799</name>
</gene>
<evidence type="ECO:0000313" key="2">
    <source>
        <dbReference type="Proteomes" id="UP000240971"/>
    </source>
</evidence>
<accession>A0A2P8HKS6</accession>
<keyword evidence="2" id="KW-1185">Reference proteome</keyword>
<protein>
    <submittedName>
        <fullName evidence="1">Uncharacterized protein</fullName>
    </submittedName>
</protein>
<proteinExistence type="predicted"/>
<reference evidence="1 2" key="1">
    <citation type="submission" date="2018-03" db="EMBL/GenBank/DDBJ databases">
        <title>Genomic Encyclopedia of Archaeal and Bacterial Type Strains, Phase II (KMG-II): from individual species to whole genera.</title>
        <authorList>
            <person name="Goeker M."/>
        </authorList>
    </citation>
    <scope>NUCLEOTIDE SEQUENCE [LARGE SCALE GENOMIC DNA]</scope>
    <source>
        <strain evidence="1 2">DSM 24859</strain>
    </source>
</reference>
<dbReference type="EMBL" id="PYAW01000003">
    <property type="protein sequence ID" value="PSL46816.1"/>
    <property type="molecule type" value="Genomic_DNA"/>
</dbReference>